<dbReference type="Proteomes" id="UP000321362">
    <property type="component" value="Chromosome"/>
</dbReference>
<gene>
    <name evidence="2" type="ORF">FSB76_24005</name>
</gene>
<name>A0A5B8W537_9SPHI</name>
<protein>
    <submittedName>
        <fullName evidence="2">Uncharacterized protein</fullName>
    </submittedName>
</protein>
<proteinExistence type="predicted"/>
<feature type="signal peptide" evidence="1">
    <location>
        <begin position="1"/>
        <end position="23"/>
    </location>
</feature>
<keyword evidence="1" id="KW-0732">Signal</keyword>
<dbReference type="OrthoDB" id="795509at2"/>
<dbReference type="KEGG" id="mgk:FSB76_24005"/>
<evidence type="ECO:0000256" key="1">
    <source>
        <dbReference type="SAM" id="SignalP"/>
    </source>
</evidence>
<feature type="chain" id="PRO_5022801218" evidence="1">
    <location>
        <begin position="24"/>
        <end position="188"/>
    </location>
</feature>
<keyword evidence="3" id="KW-1185">Reference proteome</keyword>
<reference evidence="2 3" key="1">
    <citation type="journal article" date="2013" name="J. Microbiol.">
        <title>Mucilaginibacter ginsenosidivorax sp. nov., with ginsenoside converting activity isolated from sediment.</title>
        <authorList>
            <person name="Kim J.K."/>
            <person name="Choi T.E."/>
            <person name="Liu Q.M."/>
            <person name="Park H.Y."/>
            <person name="Yi T.H."/>
            <person name="Yoon M.H."/>
            <person name="Kim S.C."/>
            <person name="Im W.T."/>
        </authorList>
    </citation>
    <scope>NUCLEOTIDE SEQUENCE [LARGE SCALE GENOMIC DNA]</scope>
    <source>
        <strain evidence="2 3">KHI28</strain>
    </source>
</reference>
<accession>A0A5B8W537</accession>
<sequence>MKKSCLLIVTLLIVVATSNEVHAQLKVRVVSGIIDINDGPLYRNANKYASLSDSLDKNLKANPKDTTSLFFRALLYLKSNDVIAKPYQRTKGTLENLTIAKNMAEKAVSLKMQDFNLKVLRAEIYKELVYRFTGDESWMFNSKQKNERKALFNNYKELANKYYDELIQLDNQNAYDYEKLKIKDNYPL</sequence>
<evidence type="ECO:0000313" key="2">
    <source>
        <dbReference type="EMBL" id="QEC78863.1"/>
    </source>
</evidence>
<dbReference type="RefSeq" id="WP_147057914.1">
    <property type="nucleotide sequence ID" value="NZ_CP042437.1"/>
</dbReference>
<dbReference type="AlphaFoldDB" id="A0A5B8W537"/>
<dbReference type="EMBL" id="CP042437">
    <property type="protein sequence ID" value="QEC78863.1"/>
    <property type="molecule type" value="Genomic_DNA"/>
</dbReference>
<evidence type="ECO:0000313" key="3">
    <source>
        <dbReference type="Proteomes" id="UP000321362"/>
    </source>
</evidence>
<organism evidence="2 3">
    <name type="scientific">Mucilaginibacter ginsenosidivorax</name>
    <dbReference type="NCBI Taxonomy" id="862126"/>
    <lineage>
        <taxon>Bacteria</taxon>
        <taxon>Pseudomonadati</taxon>
        <taxon>Bacteroidota</taxon>
        <taxon>Sphingobacteriia</taxon>
        <taxon>Sphingobacteriales</taxon>
        <taxon>Sphingobacteriaceae</taxon>
        <taxon>Mucilaginibacter</taxon>
    </lineage>
</organism>